<gene>
    <name evidence="3" type="ORF">BECKLFY1418A_GA0070994_108411</name>
    <name evidence="2" type="ORF">BECKLFY1418B_GA0070995_10378</name>
    <name evidence="4" type="ORF">BECKLFY1418C_GA0070996_102835</name>
</gene>
<dbReference type="EMBL" id="CAADFF010000037">
    <property type="protein sequence ID" value="VFJ92579.1"/>
    <property type="molecule type" value="Genomic_DNA"/>
</dbReference>
<feature type="transmembrane region" description="Helical" evidence="1">
    <location>
        <begin position="205"/>
        <end position="224"/>
    </location>
</feature>
<reference evidence="2" key="1">
    <citation type="submission" date="2019-02" db="EMBL/GenBank/DDBJ databases">
        <authorList>
            <person name="Gruber-Vodicka R. H."/>
            <person name="Seah K. B. B."/>
        </authorList>
    </citation>
    <scope>NUCLEOTIDE SEQUENCE</scope>
    <source>
        <strain evidence="4">BECK_BY7</strain>
        <strain evidence="3">BECK_M6</strain>
        <strain evidence="2">BECK_M7</strain>
    </source>
</reference>
<accession>A0A450UJ51</accession>
<dbReference type="EMBL" id="CAADFH010000084">
    <property type="protein sequence ID" value="VFJ98488.1"/>
    <property type="molecule type" value="Genomic_DNA"/>
</dbReference>
<keyword evidence="1" id="KW-0812">Transmembrane</keyword>
<evidence type="ECO:0000313" key="4">
    <source>
        <dbReference type="EMBL" id="VFK17091.1"/>
    </source>
</evidence>
<name>A0A450UJ51_9GAMM</name>
<feature type="transmembrane region" description="Helical" evidence="1">
    <location>
        <begin position="230"/>
        <end position="251"/>
    </location>
</feature>
<protein>
    <submittedName>
        <fullName evidence="2">Predicted membrane protein (DUF2232)</fullName>
    </submittedName>
</protein>
<keyword evidence="1" id="KW-0472">Membrane</keyword>
<sequence length="304" mass="32794">MHAFLSLVMRVRSLAIIMATLPLMLPPLGFISGGIMGLTTLRNGFAEGTLVTSAAILLAGIAMRFFMGTPDSVIVFTILTGLPVLLLAATLRRTRSLATTITVAGLCAAAGVVALHAAIEDPLLWWRNWLYAILITPEQTSIIDAQNTENLERLVDALAPMMMTALPAGIMFGTILVLFLARWWHAILDNPGGFRNEFHGLRFDPRLAITAIIIGGIAMIMGRTSGIGNGFLQILVILYLFQGLAVSHGIVAMRGVSGNWLVALYLLLILIPNITTSLLAITGLMDAFFDFRARATNKQGARKP</sequence>
<feature type="transmembrane region" description="Helical" evidence="1">
    <location>
        <begin position="161"/>
        <end position="184"/>
    </location>
</feature>
<evidence type="ECO:0000313" key="2">
    <source>
        <dbReference type="EMBL" id="VFJ92579.1"/>
    </source>
</evidence>
<keyword evidence="1" id="KW-1133">Transmembrane helix</keyword>
<feature type="transmembrane region" description="Helical" evidence="1">
    <location>
        <begin position="50"/>
        <end position="67"/>
    </location>
</feature>
<dbReference type="AlphaFoldDB" id="A0A450UJ51"/>
<feature type="transmembrane region" description="Helical" evidence="1">
    <location>
        <begin position="263"/>
        <end position="285"/>
    </location>
</feature>
<feature type="transmembrane region" description="Helical" evidence="1">
    <location>
        <begin position="73"/>
        <end position="91"/>
    </location>
</feature>
<dbReference type="EMBL" id="CAADFN010000028">
    <property type="protein sequence ID" value="VFK17091.1"/>
    <property type="molecule type" value="Genomic_DNA"/>
</dbReference>
<feature type="transmembrane region" description="Helical" evidence="1">
    <location>
        <begin position="98"/>
        <end position="119"/>
    </location>
</feature>
<evidence type="ECO:0000256" key="1">
    <source>
        <dbReference type="SAM" id="Phobius"/>
    </source>
</evidence>
<organism evidence="2">
    <name type="scientific">Candidatus Kentrum sp. LFY</name>
    <dbReference type="NCBI Taxonomy" id="2126342"/>
    <lineage>
        <taxon>Bacteria</taxon>
        <taxon>Pseudomonadati</taxon>
        <taxon>Pseudomonadota</taxon>
        <taxon>Gammaproteobacteria</taxon>
        <taxon>Candidatus Kentrum</taxon>
    </lineage>
</organism>
<feature type="transmembrane region" description="Helical" evidence="1">
    <location>
        <begin position="14"/>
        <end position="38"/>
    </location>
</feature>
<evidence type="ECO:0000313" key="3">
    <source>
        <dbReference type="EMBL" id="VFJ98488.1"/>
    </source>
</evidence>
<proteinExistence type="predicted"/>